<reference evidence="1 2" key="1">
    <citation type="submission" date="2024-01" db="EMBL/GenBank/DDBJ databases">
        <title>The genomes of 5 underutilized Papilionoideae crops provide insights into root nodulation and disease resistanc.</title>
        <authorList>
            <person name="Jiang F."/>
        </authorList>
    </citation>
    <scope>NUCLEOTIDE SEQUENCE [LARGE SCALE GENOMIC DNA]</scope>
    <source>
        <strain evidence="1">LVBAO_FW01</strain>
        <tissue evidence="1">Leaves</tissue>
    </source>
</reference>
<name>A0AAN9MUJ8_CANGL</name>
<sequence>MSKVGLYLGVEDGYQDRCGQCGRRGRGRIIDSLGIIILQEAPHPRKCTTRIAWVIETMNCSNKIAELYLLALDFKKYVS</sequence>
<organism evidence="1 2">
    <name type="scientific">Canavalia gladiata</name>
    <name type="common">Sword bean</name>
    <name type="synonym">Dolichos gladiatus</name>
    <dbReference type="NCBI Taxonomy" id="3824"/>
    <lineage>
        <taxon>Eukaryota</taxon>
        <taxon>Viridiplantae</taxon>
        <taxon>Streptophyta</taxon>
        <taxon>Embryophyta</taxon>
        <taxon>Tracheophyta</taxon>
        <taxon>Spermatophyta</taxon>
        <taxon>Magnoliopsida</taxon>
        <taxon>eudicotyledons</taxon>
        <taxon>Gunneridae</taxon>
        <taxon>Pentapetalae</taxon>
        <taxon>rosids</taxon>
        <taxon>fabids</taxon>
        <taxon>Fabales</taxon>
        <taxon>Fabaceae</taxon>
        <taxon>Papilionoideae</taxon>
        <taxon>50 kb inversion clade</taxon>
        <taxon>NPAAA clade</taxon>
        <taxon>indigoferoid/millettioid clade</taxon>
        <taxon>Phaseoleae</taxon>
        <taxon>Canavalia</taxon>
    </lineage>
</organism>
<comment type="caution">
    <text evidence="1">The sequence shown here is derived from an EMBL/GenBank/DDBJ whole genome shotgun (WGS) entry which is preliminary data.</text>
</comment>
<dbReference type="Proteomes" id="UP001367508">
    <property type="component" value="Unassembled WGS sequence"/>
</dbReference>
<accession>A0AAN9MUJ8</accession>
<dbReference type="AlphaFoldDB" id="A0AAN9MUJ8"/>
<keyword evidence="2" id="KW-1185">Reference proteome</keyword>
<evidence type="ECO:0000313" key="1">
    <source>
        <dbReference type="EMBL" id="KAK7358693.1"/>
    </source>
</evidence>
<proteinExistence type="predicted"/>
<gene>
    <name evidence="1" type="ORF">VNO77_00631</name>
</gene>
<protein>
    <submittedName>
        <fullName evidence="1">Uncharacterized protein</fullName>
    </submittedName>
</protein>
<dbReference type="EMBL" id="JAYMYQ010000001">
    <property type="protein sequence ID" value="KAK7358693.1"/>
    <property type="molecule type" value="Genomic_DNA"/>
</dbReference>
<evidence type="ECO:0000313" key="2">
    <source>
        <dbReference type="Proteomes" id="UP001367508"/>
    </source>
</evidence>